<dbReference type="PROSITE" id="PS50110">
    <property type="entry name" value="RESPONSE_REGULATORY"/>
    <property type="match status" value="1"/>
</dbReference>
<name>A0A6G6GPE4_9FLAO</name>
<dbReference type="PANTHER" id="PTHR45566">
    <property type="entry name" value="HTH-TYPE TRANSCRIPTIONAL REGULATOR YHJB-RELATED"/>
    <property type="match status" value="1"/>
</dbReference>
<evidence type="ECO:0000313" key="7">
    <source>
        <dbReference type="Proteomes" id="UP000505306"/>
    </source>
</evidence>
<dbReference type="RefSeq" id="WP_164679595.1">
    <property type="nucleotide sequence ID" value="NZ_CP049057.1"/>
</dbReference>
<evidence type="ECO:0000313" key="6">
    <source>
        <dbReference type="EMBL" id="QIE59581.1"/>
    </source>
</evidence>
<dbReference type="InterPro" id="IPR001789">
    <property type="entry name" value="Sig_transdc_resp-reg_receiver"/>
</dbReference>
<dbReference type="CDD" id="cd17535">
    <property type="entry name" value="REC_NarL-like"/>
    <property type="match status" value="1"/>
</dbReference>
<dbReference type="GO" id="GO:0006355">
    <property type="term" value="P:regulation of DNA-templated transcription"/>
    <property type="evidence" value="ECO:0007669"/>
    <property type="project" value="InterPro"/>
</dbReference>
<organism evidence="6 7">
    <name type="scientific">Rasiella rasia</name>
    <dbReference type="NCBI Taxonomy" id="2744027"/>
    <lineage>
        <taxon>Bacteria</taxon>
        <taxon>Pseudomonadati</taxon>
        <taxon>Bacteroidota</taxon>
        <taxon>Flavobacteriia</taxon>
        <taxon>Flavobacteriales</taxon>
        <taxon>Flavobacteriaceae</taxon>
        <taxon>Rasiella</taxon>
    </lineage>
</organism>
<feature type="domain" description="HTH luxR-type" evidence="4">
    <location>
        <begin position="142"/>
        <end position="207"/>
    </location>
</feature>
<dbReference type="Pfam" id="PF00072">
    <property type="entry name" value="Response_reg"/>
    <property type="match status" value="1"/>
</dbReference>
<dbReference type="Gene3D" id="3.40.50.2300">
    <property type="match status" value="1"/>
</dbReference>
<gene>
    <name evidence="6" type="ORF">G5B37_08400</name>
</gene>
<dbReference type="CDD" id="cd06170">
    <property type="entry name" value="LuxR_C_like"/>
    <property type="match status" value="1"/>
</dbReference>
<reference evidence="6 7" key="1">
    <citation type="submission" date="2020-02" db="EMBL/GenBank/DDBJ databases">
        <title>Complete genome sequence of Flavobacteriaceae bacterium.</title>
        <authorList>
            <person name="Kim S.-J."/>
            <person name="Kim Y.-S."/>
            <person name="Kim K.-H."/>
        </authorList>
    </citation>
    <scope>NUCLEOTIDE SEQUENCE [LARGE SCALE GENOMIC DNA]</scope>
    <source>
        <strain evidence="6 7">RR4-40</strain>
    </source>
</reference>
<dbReference type="SUPFAM" id="SSF46894">
    <property type="entry name" value="C-terminal effector domain of the bipartite response regulators"/>
    <property type="match status" value="1"/>
</dbReference>
<dbReference type="InterPro" id="IPR000792">
    <property type="entry name" value="Tscrpt_reg_LuxR_C"/>
</dbReference>
<dbReference type="SMART" id="SM00448">
    <property type="entry name" value="REC"/>
    <property type="match status" value="1"/>
</dbReference>
<dbReference type="AlphaFoldDB" id="A0A6G6GPE4"/>
<protein>
    <submittedName>
        <fullName evidence="6">Response regulator transcription factor</fullName>
    </submittedName>
</protein>
<dbReference type="InterPro" id="IPR051015">
    <property type="entry name" value="EvgA-like"/>
</dbReference>
<keyword evidence="1 3" id="KW-0597">Phosphoprotein</keyword>
<evidence type="ECO:0000259" key="4">
    <source>
        <dbReference type="PROSITE" id="PS50043"/>
    </source>
</evidence>
<dbReference type="PRINTS" id="PR00038">
    <property type="entry name" value="HTHLUXR"/>
</dbReference>
<proteinExistence type="predicted"/>
<dbReference type="GO" id="GO:0003677">
    <property type="term" value="F:DNA binding"/>
    <property type="evidence" value="ECO:0007669"/>
    <property type="project" value="UniProtKB-KW"/>
</dbReference>
<keyword evidence="2" id="KW-0238">DNA-binding</keyword>
<dbReference type="SMART" id="SM00421">
    <property type="entry name" value="HTH_LUXR"/>
    <property type="match status" value="1"/>
</dbReference>
<dbReference type="Pfam" id="PF00196">
    <property type="entry name" value="GerE"/>
    <property type="match status" value="1"/>
</dbReference>
<evidence type="ECO:0000256" key="3">
    <source>
        <dbReference type="PROSITE-ProRule" id="PRU00169"/>
    </source>
</evidence>
<dbReference type="PROSITE" id="PS50043">
    <property type="entry name" value="HTH_LUXR_2"/>
    <property type="match status" value="1"/>
</dbReference>
<dbReference type="SUPFAM" id="SSF52172">
    <property type="entry name" value="CheY-like"/>
    <property type="match status" value="1"/>
</dbReference>
<evidence type="ECO:0000256" key="2">
    <source>
        <dbReference type="ARBA" id="ARBA00023125"/>
    </source>
</evidence>
<dbReference type="InterPro" id="IPR011006">
    <property type="entry name" value="CheY-like_superfamily"/>
</dbReference>
<dbReference type="InterPro" id="IPR016032">
    <property type="entry name" value="Sig_transdc_resp-reg_C-effctor"/>
</dbReference>
<feature type="modified residue" description="4-aspartylphosphate" evidence="3">
    <location>
        <position position="56"/>
    </location>
</feature>
<dbReference type="InterPro" id="IPR058245">
    <property type="entry name" value="NreC/VraR/RcsB-like_REC"/>
</dbReference>
<keyword evidence="7" id="KW-1185">Reference proteome</keyword>
<dbReference type="EMBL" id="CP049057">
    <property type="protein sequence ID" value="QIE59581.1"/>
    <property type="molecule type" value="Genomic_DNA"/>
</dbReference>
<dbReference type="KEGG" id="mgel:G5B37_08400"/>
<evidence type="ECO:0000256" key="1">
    <source>
        <dbReference type="ARBA" id="ARBA00022553"/>
    </source>
</evidence>
<dbReference type="Proteomes" id="UP000505306">
    <property type="component" value="Chromosome"/>
</dbReference>
<evidence type="ECO:0000259" key="5">
    <source>
        <dbReference type="PROSITE" id="PS50110"/>
    </source>
</evidence>
<feature type="domain" description="Response regulatory" evidence="5">
    <location>
        <begin position="6"/>
        <end position="121"/>
    </location>
</feature>
<accession>A0A6G6GPE4</accession>
<sequence length="214" mass="24172">MNRDIKILIADDHPMLLKGLLQEFKEQGYTQMLQAANGVEALELLVSEKPAIAILDIEMPILTGFEVIVKASQLSLPTKYIILTSHKEKGFIIRAKKLNISGYLLKDEPFSEVQNCIQSVYDGTPYFSKTFENVFQEQVAPAITKLNFLSPSERTILRLVAQQKSSKEIGELVNISYRTVQKHRTNIIEKLGLDANPDALLLWTKENRELLGSL</sequence>
<dbReference type="GO" id="GO:0000160">
    <property type="term" value="P:phosphorelay signal transduction system"/>
    <property type="evidence" value="ECO:0007669"/>
    <property type="project" value="InterPro"/>
</dbReference>
<dbReference type="PANTHER" id="PTHR45566:SF2">
    <property type="entry name" value="NARL SUBFAMILY"/>
    <property type="match status" value="1"/>
</dbReference>